<feature type="transmembrane region" description="Helical" evidence="1">
    <location>
        <begin position="144"/>
        <end position="169"/>
    </location>
</feature>
<feature type="transmembrane region" description="Helical" evidence="1">
    <location>
        <begin position="15"/>
        <end position="34"/>
    </location>
</feature>
<keyword evidence="1" id="KW-0472">Membrane</keyword>
<protein>
    <submittedName>
        <fullName evidence="2">Uncharacterized protein</fullName>
    </submittedName>
</protein>
<sequence length="193" mass="20172">MADVSDGSARLGRSGWTVLAALLALAVVAGLRAVAGLAETWFAPLLVPPAIGLPTVIPALRIAPLGETTTAVWIIDLVGVAVMLLAAALSLRAAWRRHPYPGRWHTFWRAFGVTISALVCASLVRGIALSFLLRADVWTYLGQLLGGVLVAVIVGAVAGLVVGVLAAIVGSGRDPDPMPEPDPYAWTRELGIR</sequence>
<feature type="transmembrane region" description="Helical" evidence="1">
    <location>
        <begin position="72"/>
        <end position="95"/>
    </location>
</feature>
<gene>
    <name evidence="2" type="ORF">BKA02_001351</name>
</gene>
<accession>A0A7Y9EUX6</accession>
<feature type="transmembrane region" description="Helical" evidence="1">
    <location>
        <begin position="41"/>
        <end position="60"/>
    </location>
</feature>
<name>A0A7Y9EUX6_9MICO</name>
<dbReference type="AlphaFoldDB" id="A0A7Y9EUX6"/>
<evidence type="ECO:0000256" key="1">
    <source>
        <dbReference type="SAM" id="Phobius"/>
    </source>
</evidence>
<dbReference type="Proteomes" id="UP000552045">
    <property type="component" value="Unassembled WGS sequence"/>
</dbReference>
<evidence type="ECO:0000313" key="3">
    <source>
        <dbReference type="Proteomes" id="UP000552045"/>
    </source>
</evidence>
<comment type="caution">
    <text evidence="2">The sequence shown here is derived from an EMBL/GenBank/DDBJ whole genome shotgun (WGS) entry which is preliminary data.</text>
</comment>
<proteinExistence type="predicted"/>
<organism evidence="2 3">
    <name type="scientific">Microbacterium pseudoresistens</name>
    <dbReference type="NCBI Taxonomy" id="640634"/>
    <lineage>
        <taxon>Bacteria</taxon>
        <taxon>Bacillati</taxon>
        <taxon>Actinomycetota</taxon>
        <taxon>Actinomycetes</taxon>
        <taxon>Micrococcales</taxon>
        <taxon>Microbacteriaceae</taxon>
        <taxon>Microbacterium</taxon>
    </lineage>
</organism>
<keyword evidence="1" id="KW-0812">Transmembrane</keyword>
<feature type="transmembrane region" description="Helical" evidence="1">
    <location>
        <begin position="107"/>
        <end position="132"/>
    </location>
</feature>
<keyword evidence="1" id="KW-1133">Transmembrane helix</keyword>
<dbReference type="EMBL" id="JACCBH010000001">
    <property type="protein sequence ID" value="NYD54296.1"/>
    <property type="molecule type" value="Genomic_DNA"/>
</dbReference>
<evidence type="ECO:0000313" key="2">
    <source>
        <dbReference type="EMBL" id="NYD54296.1"/>
    </source>
</evidence>
<keyword evidence="3" id="KW-1185">Reference proteome</keyword>
<dbReference type="RefSeq" id="WP_179432500.1">
    <property type="nucleotide sequence ID" value="NZ_BAABLC010000001.1"/>
</dbReference>
<reference evidence="2 3" key="1">
    <citation type="submission" date="2020-07" db="EMBL/GenBank/DDBJ databases">
        <title>Sequencing the genomes of 1000 actinobacteria strains.</title>
        <authorList>
            <person name="Klenk H.-P."/>
        </authorList>
    </citation>
    <scope>NUCLEOTIDE SEQUENCE [LARGE SCALE GENOMIC DNA]</scope>
    <source>
        <strain evidence="2 3">DSM 22185</strain>
    </source>
</reference>